<comment type="subunit">
    <text evidence="10">Heterotetramer composed of ParC and ParE.</text>
</comment>
<dbReference type="SUPFAM" id="SSF56719">
    <property type="entry name" value="Type II DNA topoisomerase"/>
    <property type="match status" value="1"/>
</dbReference>
<dbReference type="GO" id="GO:0016853">
    <property type="term" value="F:isomerase activity"/>
    <property type="evidence" value="ECO:0007669"/>
    <property type="project" value="UniProtKB-KW"/>
</dbReference>
<dbReference type="CDD" id="cd00822">
    <property type="entry name" value="TopoII_Trans_DNA_gyrase"/>
    <property type="match status" value="1"/>
</dbReference>
<keyword evidence="14" id="KW-1185">Reference proteome</keyword>
<feature type="binding site" evidence="10">
    <location>
        <begin position="170"/>
        <end position="176"/>
    </location>
    <ligand>
        <name>ATP</name>
        <dbReference type="ChEBI" id="CHEBI:30616"/>
    </ligand>
</feature>
<dbReference type="InterPro" id="IPR013759">
    <property type="entry name" value="Topo_IIA_B_C"/>
</dbReference>
<keyword evidence="8 10" id="KW-0238">DNA-binding</keyword>
<dbReference type="SMART" id="SM00387">
    <property type="entry name" value="HATPase_c"/>
    <property type="match status" value="1"/>
</dbReference>
<dbReference type="CDD" id="cd16928">
    <property type="entry name" value="HATPase_GyrB-like"/>
    <property type="match status" value="1"/>
</dbReference>
<dbReference type="InterPro" id="IPR006171">
    <property type="entry name" value="TOPRIM_dom"/>
</dbReference>
<dbReference type="InterPro" id="IPR001241">
    <property type="entry name" value="Topo_IIA"/>
</dbReference>
<dbReference type="PRINTS" id="PR00418">
    <property type="entry name" value="TPI2FAMILY"/>
</dbReference>
<dbReference type="InterPro" id="IPR036890">
    <property type="entry name" value="HATPase_C_sf"/>
</dbReference>
<evidence type="ECO:0000256" key="5">
    <source>
        <dbReference type="ARBA" id="ARBA00022840"/>
    </source>
</evidence>
<feature type="compositionally biased region" description="Basic and acidic residues" evidence="11">
    <location>
        <begin position="14"/>
        <end position="23"/>
    </location>
</feature>
<dbReference type="InterPro" id="IPR018522">
    <property type="entry name" value="TopoIIA_CS"/>
</dbReference>
<dbReference type="PANTHER" id="PTHR45866">
    <property type="entry name" value="DNA GYRASE/TOPOISOMERASE SUBUNIT B"/>
    <property type="match status" value="1"/>
</dbReference>
<comment type="caution">
    <text evidence="13">The sequence shown here is derived from an EMBL/GenBank/DDBJ whole genome shotgun (WGS) entry which is preliminary data.</text>
</comment>
<dbReference type="Pfam" id="PF00986">
    <property type="entry name" value="DNA_gyraseB_C"/>
    <property type="match status" value="1"/>
</dbReference>
<dbReference type="PROSITE" id="PS00177">
    <property type="entry name" value="TOPOISOMERASE_II"/>
    <property type="match status" value="1"/>
</dbReference>
<comment type="cofactor">
    <cofactor evidence="2">
        <name>Mg(2+)</name>
        <dbReference type="ChEBI" id="CHEBI:18420"/>
    </cofactor>
</comment>
<keyword evidence="3" id="KW-0479">Metal-binding</keyword>
<evidence type="ECO:0000256" key="8">
    <source>
        <dbReference type="ARBA" id="ARBA00023125"/>
    </source>
</evidence>
<dbReference type="InterPro" id="IPR003594">
    <property type="entry name" value="HATPase_dom"/>
</dbReference>
<feature type="binding site" evidence="10">
    <location>
        <position position="401"/>
    </location>
    <ligand>
        <name>ATP</name>
        <dbReference type="ChEBI" id="CHEBI:30616"/>
    </ligand>
</feature>
<dbReference type="Pfam" id="PF02518">
    <property type="entry name" value="HATPase_c"/>
    <property type="match status" value="1"/>
</dbReference>
<proteinExistence type="inferred from homology"/>
<dbReference type="InterPro" id="IPR014721">
    <property type="entry name" value="Ribsml_uS5_D2-typ_fold_subgr"/>
</dbReference>
<evidence type="ECO:0000256" key="6">
    <source>
        <dbReference type="ARBA" id="ARBA00022842"/>
    </source>
</evidence>
<comment type="similarity">
    <text evidence="10">Belongs to the type II topoisomerase family. ParE type 1 subfamily.</text>
</comment>
<feature type="domain" description="Toprim" evidence="12">
    <location>
        <begin position="481"/>
        <end position="595"/>
    </location>
</feature>
<dbReference type="InterPro" id="IPR005737">
    <property type="entry name" value="TopoIV_B_Gneg"/>
</dbReference>
<evidence type="ECO:0000256" key="1">
    <source>
        <dbReference type="ARBA" id="ARBA00000185"/>
    </source>
</evidence>
<comment type="catalytic activity">
    <reaction evidence="1 10">
        <text>ATP-dependent breakage, passage and rejoining of double-stranded DNA.</text>
        <dbReference type="EC" id="5.6.2.2"/>
    </reaction>
</comment>
<feature type="site" description="Interaction with DNA" evidence="10">
    <location>
        <position position="684"/>
    </location>
</feature>
<dbReference type="PRINTS" id="PR01159">
    <property type="entry name" value="DNAGYRASEB"/>
</dbReference>
<dbReference type="PANTHER" id="PTHR45866:SF4">
    <property type="entry name" value="DNA TOPOISOMERASE 4 SUBUNIT B"/>
    <property type="match status" value="1"/>
</dbReference>
<dbReference type="InterPro" id="IPR000565">
    <property type="entry name" value="Topo_IIA_B"/>
</dbReference>
<evidence type="ECO:0000256" key="2">
    <source>
        <dbReference type="ARBA" id="ARBA00001946"/>
    </source>
</evidence>
<organism evidence="13 14">
    <name type="scientific">Brucella pseudogrignonensis</name>
    <dbReference type="NCBI Taxonomy" id="419475"/>
    <lineage>
        <taxon>Bacteria</taxon>
        <taxon>Pseudomonadati</taxon>
        <taxon>Pseudomonadota</taxon>
        <taxon>Alphaproteobacteria</taxon>
        <taxon>Hyphomicrobiales</taxon>
        <taxon>Brucellaceae</taxon>
        <taxon>Brucella/Ochrobactrum group</taxon>
        <taxon>Brucella</taxon>
    </lineage>
</organism>
<evidence type="ECO:0000256" key="4">
    <source>
        <dbReference type="ARBA" id="ARBA00022741"/>
    </source>
</evidence>
<dbReference type="SMART" id="SM00433">
    <property type="entry name" value="TOP2c"/>
    <property type="match status" value="1"/>
</dbReference>
<dbReference type="SUPFAM" id="SSF54211">
    <property type="entry name" value="Ribosomal protein S5 domain 2-like"/>
    <property type="match status" value="1"/>
</dbReference>
<gene>
    <name evidence="10" type="primary">parE</name>
    <name evidence="13" type="ORF">J2782_001705</name>
</gene>
<evidence type="ECO:0000256" key="7">
    <source>
        <dbReference type="ARBA" id="ARBA00023029"/>
    </source>
</evidence>
<keyword evidence="9 10" id="KW-0413">Isomerase</keyword>
<dbReference type="SUPFAM" id="SSF55874">
    <property type="entry name" value="ATPase domain of HSP90 chaperone/DNA topoisomerase II/histidine kinase"/>
    <property type="match status" value="1"/>
</dbReference>
<keyword evidence="6" id="KW-0460">Magnesium</keyword>
<evidence type="ECO:0000313" key="13">
    <source>
        <dbReference type="EMBL" id="MDR6431970.1"/>
    </source>
</evidence>
<dbReference type="EC" id="5.6.2.2" evidence="10"/>
<dbReference type="HAMAP" id="MF_00938">
    <property type="entry name" value="ParE_type1"/>
    <property type="match status" value="1"/>
</dbReference>
<feature type="compositionally biased region" description="Low complexity" evidence="11">
    <location>
        <begin position="35"/>
        <end position="55"/>
    </location>
</feature>
<dbReference type="Gene3D" id="3.30.230.10">
    <property type="match status" value="1"/>
</dbReference>
<dbReference type="InterPro" id="IPR002288">
    <property type="entry name" value="DNA_gyrase_B_C"/>
</dbReference>
<feature type="site" description="Interaction with DNA" evidence="10">
    <location>
        <position position="567"/>
    </location>
</feature>
<dbReference type="Proteomes" id="UP001184614">
    <property type="component" value="Unassembled WGS sequence"/>
</dbReference>
<evidence type="ECO:0000256" key="11">
    <source>
        <dbReference type="SAM" id="MobiDB-lite"/>
    </source>
</evidence>
<feature type="site" description="Interaction with DNA" evidence="10">
    <location>
        <position position="515"/>
    </location>
</feature>
<protein>
    <recommendedName>
        <fullName evidence="10">DNA topoisomerase 4 subunit B</fullName>
        <ecNumber evidence="10">5.6.2.2</ecNumber>
    </recommendedName>
    <alternativeName>
        <fullName evidence="10">Topoisomerase IV subunit B</fullName>
    </alternativeName>
</protein>
<evidence type="ECO:0000256" key="3">
    <source>
        <dbReference type="ARBA" id="ARBA00022723"/>
    </source>
</evidence>
<name>A0ABU1M7E7_9HYPH</name>
<dbReference type="Pfam" id="PF01751">
    <property type="entry name" value="Toprim"/>
    <property type="match status" value="1"/>
</dbReference>
<keyword evidence="4 10" id="KW-0547">Nucleotide-binding</keyword>
<dbReference type="InterPro" id="IPR013506">
    <property type="entry name" value="Topo_IIA_bsu_dom2"/>
</dbReference>
<dbReference type="InterPro" id="IPR020568">
    <property type="entry name" value="Ribosomal_Su5_D2-typ_SF"/>
</dbReference>
<evidence type="ECO:0000256" key="9">
    <source>
        <dbReference type="ARBA" id="ARBA00023235"/>
    </source>
</evidence>
<feature type="binding site" evidence="10">
    <location>
        <position position="101"/>
    </location>
    <ligand>
        <name>ATP</name>
        <dbReference type="ChEBI" id="CHEBI:30616"/>
    </ligand>
</feature>
<dbReference type="Gene3D" id="3.30.565.10">
    <property type="entry name" value="Histidine kinase-like ATPase, C-terminal domain"/>
    <property type="match status" value="1"/>
</dbReference>
<dbReference type="NCBIfam" id="TIGR01055">
    <property type="entry name" value="parE_Gneg"/>
    <property type="match status" value="1"/>
</dbReference>
<sequence>MDDNDLFSRVVNNARERQMEQQPKKAPASTPVAQTATTPSAPKPAPVTTKAPPVSSGADDYNASSIRVLEGLEPVRLRPGMYIGGTDEKALHHLFAEVIDNSMDEAVAGHANFIEVNLDAEGFLTVSDNGRGIPVDEHPQVPGKSTLEVIMTKLHAGGKFDGKAYETSGGLHGVGVSVVNALSDVLEVEVARNRRLYRQRFSRGIPQGGLEDVGEVHNRRGTRVRFHPDPDIFGKSAHFDPHRLYRMARSKAYLFGGVEIRWSCDPALLDPKKETPEKAVFHFPGGLKDYLSASLGKEHQVTREIFSGRTEKQGGHGAVEWAVSWYGGDGFVNSYCNTIPTGDGGTHEAGLRIALTRGLKAYAELTNNKRASIITTDDVMISAAAMLSVFIREPEFVGQTKDKLATVEAQRIVENVIRDPFDHWLTASPQEASRLLDWVVDRAEERLRRRQEKETVRKSATRKLRLPGKLADCTQNAAAGAELFIVEGDSAGGSAKQARNRSNQAILPLRGKILNVASAGREKLTANQQIADLVQALGSGTRKNYREDDLRYDRVIVMTDADVDGAHIASLLITFFYQEMPDLIRNGHLYLAVPPLYRLSQGGKVAYARDDAHKDELLRTMFTGRGKIEIGRFKGLGEMRAEQLKETTMDPKKRTLLRVHVDEDYVDETRSTVDDLMGTKPEARFRFIQDRAAFVEELDI</sequence>
<evidence type="ECO:0000256" key="10">
    <source>
        <dbReference type="HAMAP-Rule" id="MF_00938"/>
    </source>
</evidence>
<feature type="binding site" evidence="10">
    <location>
        <position position="61"/>
    </location>
    <ligand>
        <name>ATP</name>
        <dbReference type="ChEBI" id="CHEBI:30616"/>
    </ligand>
</feature>
<comment type="function">
    <text evidence="10">Topoisomerase IV is essential for chromosome segregation. It relaxes supercoiled DNA. Performs the decatenation events required during the replication of a circular DNA molecule.</text>
</comment>
<dbReference type="InterPro" id="IPR013760">
    <property type="entry name" value="Topo_IIA-like_dom_sf"/>
</dbReference>
<feature type="binding site" evidence="10">
    <location>
        <position position="128"/>
    </location>
    <ligand>
        <name>ATP</name>
        <dbReference type="ChEBI" id="CHEBI:30616"/>
    </ligand>
</feature>
<dbReference type="EMBL" id="JAVDQT010000002">
    <property type="protein sequence ID" value="MDR6431970.1"/>
    <property type="molecule type" value="Genomic_DNA"/>
</dbReference>
<dbReference type="RefSeq" id="WP_310011360.1">
    <property type="nucleotide sequence ID" value="NZ_JAVDQT010000002.1"/>
</dbReference>
<dbReference type="Pfam" id="PF00204">
    <property type="entry name" value="DNA_gyraseB"/>
    <property type="match status" value="1"/>
</dbReference>
<keyword evidence="7 10" id="KW-0799">Topoisomerase</keyword>
<keyword evidence="5 10" id="KW-0067">ATP-binding</keyword>
<dbReference type="Gene3D" id="3.40.50.670">
    <property type="match status" value="1"/>
</dbReference>
<evidence type="ECO:0000313" key="14">
    <source>
        <dbReference type="Proteomes" id="UP001184614"/>
    </source>
</evidence>
<reference evidence="13 14" key="1">
    <citation type="submission" date="2023-07" db="EMBL/GenBank/DDBJ databases">
        <title>Sorghum-associated microbial communities from plants grown in Nebraska, USA.</title>
        <authorList>
            <person name="Schachtman D."/>
        </authorList>
    </citation>
    <scope>NUCLEOTIDE SEQUENCE [LARGE SCALE GENOMIC DNA]</scope>
    <source>
        <strain evidence="13 14">DS1730</strain>
    </source>
</reference>
<accession>A0ABU1M7E7</accession>
<feature type="region of interest" description="Disordered" evidence="11">
    <location>
        <begin position="1"/>
        <end position="59"/>
    </location>
</feature>
<dbReference type="PROSITE" id="PS50880">
    <property type="entry name" value="TOPRIM"/>
    <property type="match status" value="1"/>
</dbReference>
<evidence type="ECO:0000259" key="12">
    <source>
        <dbReference type="PROSITE" id="PS50880"/>
    </source>
</evidence>